<dbReference type="SUPFAM" id="SSF103473">
    <property type="entry name" value="MFS general substrate transporter"/>
    <property type="match status" value="1"/>
</dbReference>
<dbReference type="Gene3D" id="1.20.1250.20">
    <property type="entry name" value="MFS general substrate transporter like domains"/>
    <property type="match status" value="1"/>
</dbReference>
<dbReference type="Proteomes" id="UP001457282">
    <property type="component" value="Unassembled WGS sequence"/>
</dbReference>
<keyword evidence="3 6" id="KW-0812">Transmembrane</keyword>
<dbReference type="InterPro" id="IPR044739">
    <property type="entry name" value="NRT1/PTR"/>
</dbReference>
<proteinExistence type="inferred from homology"/>
<dbReference type="CDD" id="cd17417">
    <property type="entry name" value="MFS_NPF5"/>
    <property type="match status" value="1"/>
</dbReference>
<dbReference type="EMBL" id="JBEDUW010000002">
    <property type="protein sequence ID" value="KAK9945014.1"/>
    <property type="molecule type" value="Genomic_DNA"/>
</dbReference>
<dbReference type="GO" id="GO:0042937">
    <property type="term" value="F:tripeptide transmembrane transporter activity"/>
    <property type="evidence" value="ECO:0007669"/>
    <property type="project" value="InterPro"/>
</dbReference>
<feature type="transmembrane region" description="Helical" evidence="6">
    <location>
        <begin position="501"/>
        <end position="526"/>
    </location>
</feature>
<accession>A0AAW1Y9Y5</accession>
<feature type="transmembrane region" description="Helical" evidence="6">
    <location>
        <begin position="198"/>
        <end position="219"/>
    </location>
</feature>
<reference evidence="7 8" key="1">
    <citation type="journal article" date="2023" name="G3 (Bethesda)">
        <title>A chromosome-length genome assembly and annotation of blackberry (Rubus argutus, cv. 'Hillquist').</title>
        <authorList>
            <person name="Bruna T."/>
            <person name="Aryal R."/>
            <person name="Dudchenko O."/>
            <person name="Sargent D.J."/>
            <person name="Mead D."/>
            <person name="Buti M."/>
            <person name="Cavallini A."/>
            <person name="Hytonen T."/>
            <person name="Andres J."/>
            <person name="Pham M."/>
            <person name="Weisz D."/>
            <person name="Mascagni F."/>
            <person name="Usai G."/>
            <person name="Natali L."/>
            <person name="Bassil N."/>
            <person name="Fernandez G.E."/>
            <person name="Lomsadze A."/>
            <person name="Armour M."/>
            <person name="Olukolu B."/>
            <person name="Poorten T."/>
            <person name="Britton C."/>
            <person name="Davik J."/>
            <person name="Ashrafi H."/>
            <person name="Aiden E.L."/>
            <person name="Borodovsky M."/>
            <person name="Worthington M."/>
        </authorList>
    </citation>
    <scope>NUCLEOTIDE SEQUENCE [LARGE SCALE GENOMIC DNA]</scope>
    <source>
        <strain evidence="7">PI 553951</strain>
    </source>
</reference>
<evidence type="ECO:0000256" key="1">
    <source>
        <dbReference type="ARBA" id="ARBA00004141"/>
    </source>
</evidence>
<keyword evidence="8" id="KW-1185">Reference proteome</keyword>
<evidence type="ECO:0000256" key="3">
    <source>
        <dbReference type="ARBA" id="ARBA00022692"/>
    </source>
</evidence>
<dbReference type="InterPro" id="IPR036259">
    <property type="entry name" value="MFS_trans_sf"/>
</dbReference>
<feature type="transmembrane region" description="Helical" evidence="6">
    <location>
        <begin position="459"/>
        <end position="480"/>
    </location>
</feature>
<feature type="transmembrane region" description="Helical" evidence="6">
    <location>
        <begin position="225"/>
        <end position="246"/>
    </location>
</feature>
<gene>
    <name evidence="7" type="ORF">M0R45_010546</name>
</gene>
<name>A0AAW1Y9Y5_RUBAR</name>
<protein>
    <submittedName>
        <fullName evidence="7">Uncharacterized protein</fullName>
    </submittedName>
</protein>
<organism evidence="7 8">
    <name type="scientific">Rubus argutus</name>
    <name type="common">Southern blackberry</name>
    <dbReference type="NCBI Taxonomy" id="59490"/>
    <lineage>
        <taxon>Eukaryota</taxon>
        <taxon>Viridiplantae</taxon>
        <taxon>Streptophyta</taxon>
        <taxon>Embryophyta</taxon>
        <taxon>Tracheophyta</taxon>
        <taxon>Spermatophyta</taxon>
        <taxon>Magnoliopsida</taxon>
        <taxon>eudicotyledons</taxon>
        <taxon>Gunneridae</taxon>
        <taxon>Pentapetalae</taxon>
        <taxon>rosids</taxon>
        <taxon>fabids</taxon>
        <taxon>Rosales</taxon>
        <taxon>Rosaceae</taxon>
        <taxon>Rosoideae</taxon>
        <taxon>Rosoideae incertae sedis</taxon>
        <taxon>Rubus</taxon>
    </lineage>
</organism>
<feature type="transmembrane region" description="Helical" evidence="6">
    <location>
        <begin position="105"/>
        <end position="131"/>
    </location>
</feature>
<evidence type="ECO:0000256" key="4">
    <source>
        <dbReference type="ARBA" id="ARBA00022989"/>
    </source>
</evidence>
<feature type="transmembrane region" description="Helical" evidence="6">
    <location>
        <begin position="546"/>
        <end position="570"/>
    </location>
</feature>
<evidence type="ECO:0000256" key="2">
    <source>
        <dbReference type="ARBA" id="ARBA00005982"/>
    </source>
</evidence>
<evidence type="ECO:0000313" key="8">
    <source>
        <dbReference type="Proteomes" id="UP001457282"/>
    </source>
</evidence>
<dbReference type="AlphaFoldDB" id="A0AAW1Y9Y5"/>
<dbReference type="InterPro" id="IPR000109">
    <property type="entry name" value="POT_fam"/>
</dbReference>
<feature type="transmembrane region" description="Helical" evidence="6">
    <location>
        <begin position="378"/>
        <end position="398"/>
    </location>
</feature>
<evidence type="ECO:0000256" key="5">
    <source>
        <dbReference type="ARBA" id="ARBA00023136"/>
    </source>
</evidence>
<feature type="transmembrane region" description="Helical" evidence="6">
    <location>
        <begin position="340"/>
        <end position="358"/>
    </location>
</feature>
<sequence length="604" mass="67966">MGKVEEKGAAYGREEYTQDGTVDLQGRPVLRSNTGRWTACSFIVGYEVFERMAYYGIASNLVVYLTTKLHEGTVTSSNNVTNWVGTVWMTPLLGAYIADAHLGRYWTFVIASAIYLVGMSLLTLAVSLPALRPPSCDNGIKLEDCERRASSFQVGIFYCGLYIIALGTGGTKPNISTMGADQFDEFEPKEKTQKLSFFNWWMFSIFFGTLFSNTFLIYIQENVGWALGYGLPTIGLAVSILVFLVGTKFYRHKLPSESPFSRIAHVLVAFIRKRRVPVPDDPKELHELSLEEYRNSEKFRIDHSPSLSFLDKAAVRTGATSPWMLCPVTQVEETKQMIKMVPILIATFLPSTMLAQGGTLFVKQGTTLDRSIGPHFDIPPACLSAFVTIFMLISLVLYDRYFVPMVRRYTKNPRGITLLQRLGVGLVLHIIILMTAFFAERRRLSIIQENKLFGKKDTVPLTIFILLPQFALAGIADTFVEVAKIEFFYDQAPQGMKSLGASYFTTSLGIGSFLSSFLLSTVANYTKKYAKRGWILDNLNISHLDYYYLFLACLSFLNLLFFLVVSKYYVYNADARESKGDFAMETLPSKNAAQDHRDASNSYF</sequence>
<feature type="transmembrane region" description="Helical" evidence="6">
    <location>
        <begin position="418"/>
        <end position="439"/>
    </location>
</feature>
<comment type="subcellular location">
    <subcellularLocation>
        <location evidence="1">Membrane</location>
        <topology evidence="1">Multi-pass membrane protein</topology>
    </subcellularLocation>
</comment>
<keyword evidence="4 6" id="KW-1133">Transmembrane helix</keyword>
<evidence type="ECO:0000256" key="6">
    <source>
        <dbReference type="SAM" id="Phobius"/>
    </source>
</evidence>
<dbReference type="GO" id="GO:0071916">
    <property type="term" value="F:dipeptide transmembrane transporter activity"/>
    <property type="evidence" value="ECO:0007669"/>
    <property type="project" value="InterPro"/>
</dbReference>
<comment type="similarity">
    <text evidence="2">Belongs to the major facilitator superfamily. Proton-dependent oligopeptide transporter (POT/PTR) (TC 2.A.17) family.</text>
</comment>
<dbReference type="Pfam" id="PF00854">
    <property type="entry name" value="PTR2"/>
    <property type="match status" value="1"/>
</dbReference>
<feature type="transmembrane region" description="Helical" evidence="6">
    <location>
        <begin position="151"/>
        <end position="169"/>
    </location>
</feature>
<dbReference type="GO" id="GO:0016020">
    <property type="term" value="C:membrane"/>
    <property type="evidence" value="ECO:0007669"/>
    <property type="project" value="UniProtKB-SubCell"/>
</dbReference>
<dbReference type="PANTHER" id="PTHR11654">
    <property type="entry name" value="OLIGOPEPTIDE TRANSPORTER-RELATED"/>
    <property type="match status" value="1"/>
</dbReference>
<keyword evidence="5 6" id="KW-0472">Membrane</keyword>
<evidence type="ECO:0000313" key="7">
    <source>
        <dbReference type="EMBL" id="KAK9945014.1"/>
    </source>
</evidence>
<comment type="caution">
    <text evidence="7">The sequence shown here is derived from an EMBL/GenBank/DDBJ whole genome shotgun (WGS) entry which is preliminary data.</text>
</comment>